<dbReference type="EMBL" id="RQHV01000050">
    <property type="protein sequence ID" value="TGN09807.1"/>
    <property type="molecule type" value="Genomic_DNA"/>
</dbReference>
<dbReference type="OrthoDB" id="338358at2"/>
<feature type="transmembrane region" description="Helical" evidence="1">
    <location>
        <begin position="132"/>
        <end position="152"/>
    </location>
</feature>
<proteinExistence type="predicted"/>
<feature type="transmembrane region" description="Helical" evidence="1">
    <location>
        <begin position="305"/>
        <end position="324"/>
    </location>
</feature>
<feature type="transmembrane region" description="Helical" evidence="1">
    <location>
        <begin position="351"/>
        <end position="372"/>
    </location>
</feature>
<feature type="transmembrane region" description="Helical" evidence="1">
    <location>
        <begin position="330"/>
        <end position="346"/>
    </location>
</feature>
<protein>
    <recommendedName>
        <fullName evidence="4">Glycosyltransferase RgtA/B/C/D-like domain-containing protein</fullName>
    </recommendedName>
</protein>
<name>A0A4R9LRP3_9LEPT</name>
<evidence type="ECO:0008006" key="4">
    <source>
        <dbReference type="Google" id="ProtNLM"/>
    </source>
</evidence>
<evidence type="ECO:0000256" key="1">
    <source>
        <dbReference type="SAM" id="Phobius"/>
    </source>
</evidence>
<dbReference type="AlphaFoldDB" id="A0A4R9LRP3"/>
<keyword evidence="1" id="KW-0812">Transmembrane</keyword>
<keyword evidence="3" id="KW-1185">Reference proteome</keyword>
<sequence length="493" mass="58270">MFFVLRILLVSFFFWILFPAWERIYFYHFGEVANSDAFYPFLFAGDFWVSPSYVTGWSLPPSHCFFPDVLFFILSYPLSGEVFQLYSFYAGFCFIFVYYFFRQMEIPNYASLAGTVFLLKLGEISPDSWGQFYLPGFHSAEIFMVMCFFILFKKKDKTRVSFVFLFTMLTTVSLFSEPWFVVHSALPLLILFLTDKGIRKYKIIIYIIVSVILYQIFLFYLVRLGFQSYNPNEFPIKKLLLETLASFKTNPVSHLSSVFIKNSKLPVSKFLFPTYWIFVLFFILSWKKFQKRVNDKETYHSTIPYIYLILSPFCGLLFLSLTGIEFNARYLFILPISCFGLFYYFLKKRKILLRVFVSTFLAFSFIGSNRFIPDPKLQEQILSDKTKQNHRIECTVQTWTKWGKPVGASSYWPVKYLKAMSKEPIHLIPLTESGKYYPWVHNRNWDTGITKLDDIDSFGWAIVEGEKKEIWNRKGVEFVSCENWQLIHFGLSQ</sequence>
<feature type="transmembrane region" description="Helical" evidence="1">
    <location>
        <begin position="83"/>
        <end position="101"/>
    </location>
</feature>
<dbReference type="RefSeq" id="WP_135764657.1">
    <property type="nucleotide sequence ID" value="NZ_RQHV01000050.1"/>
</dbReference>
<dbReference type="Proteomes" id="UP000298264">
    <property type="component" value="Unassembled WGS sequence"/>
</dbReference>
<organism evidence="2 3">
    <name type="scientific">Leptospira ilyithenensis</name>
    <dbReference type="NCBI Taxonomy" id="2484901"/>
    <lineage>
        <taxon>Bacteria</taxon>
        <taxon>Pseudomonadati</taxon>
        <taxon>Spirochaetota</taxon>
        <taxon>Spirochaetia</taxon>
        <taxon>Leptospirales</taxon>
        <taxon>Leptospiraceae</taxon>
        <taxon>Leptospira</taxon>
    </lineage>
</organism>
<feature type="transmembrane region" description="Helical" evidence="1">
    <location>
        <begin position="181"/>
        <end position="198"/>
    </location>
</feature>
<feature type="transmembrane region" description="Helical" evidence="1">
    <location>
        <begin position="267"/>
        <end position="284"/>
    </location>
</feature>
<gene>
    <name evidence="2" type="ORF">EHS11_12075</name>
</gene>
<evidence type="ECO:0000313" key="3">
    <source>
        <dbReference type="Proteomes" id="UP000298264"/>
    </source>
</evidence>
<evidence type="ECO:0000313" key="2">
    <source>
        <dbReference type="EMBL" id="TGN09807.1"/>
    </source>
</evidence>
<feature type="transmembrane region" description="Helical" evidence="1">
    <location>
        <begin position="203"/>
        <end position="222"/>
    </location>
</feature>
<comment type="caution">
    <text evidence="2">The sequence shown here is derived from an EMBL/GenBank/DDBJ whole genome shotgun (WGS) entry which is preliminary data.</text>
</comment>
<keyword evidence="1" id="KW-1133">Transmembrane helix</keyword>
<keyword evidence="1" id="KW-0472">Membrane</keyword>
<accession>A0A4R9LRP3</accession>
<reference evidence="2" key="1">
    <citation type="journal article" date="2019" name="PLoS Negl. Trop. Dis.">
        <title>Revisiting the worldwide diversity of Leptospira species in the environment.</title>
        <authorList>
            <person name="Vincent A.T."/>
            <person name="Schiettekatte O."/>
            <person name="Bourhy P."/>
            <person name="Veyrier F.J."/>
            <person name="Picardeau M."/>
        </authorList>
    </citation>
    <scope>NUCLEOTIDE SEQUENCE [LARGE SCALE GENOMIC DNA]</scope>
    <source>
        <strain evidence="2">201400974</strain>
    </source>
</reference>